<accession>A0ABP9US30</accession>
<evidence type="ECO:0000313" key="4">
    <source>
        <dbReference type="Proteomes" id="UP001476282"/>
    </source>
</evidence>
<keyword evidence="4" id="KW-1185">Reference proteome</keyword>
<comment type="caution">
    <text evidence="3">The sequence shown here is derived from an EMBL/GenBank/DDBJ whole genome shotgun (WGS) entry which is preliminary data.</text>
</comment>
<sequence length="175" mass="19013">MKTILLLTAALSLPLLAAPPREPTLTRYSSLWTDSPFTTKPPPPEGPVAVNPFEGYSLGGISKLEDGYFAILLNAKDPEEKVLIRPGYKSDFEILEVNWSDTNWKETTVKVKNGAKTGTIAFDDAQLSLKAPTAAPQPAANNANAQPAQNNNPQRGNNQNGRRPRPRVVVPPKTN</sequence>
<proteinExistence type="predicted"/>
<dbReference type="Proteomes" id="UP001476282">
    <property type="component" value="Unassembled WGS sequence"/>
</dbReference>
<gene>
    <name evidence="3" type="ORF">Hsar01_03590</name>
</gene>
<evidence type="ECO:0000256" key="1">
    <source>
        <dbReference type="SAM" id="MobiDB-lite"/>
    </source>
</evidence>
<organism evidence="3 4">
    <name type="scientific">Haloferula sargassicola</name>
    <dbReference type="NCBI Taxonomy" id="490096"/>
    <lineage>
        <taxon>Bacteria</taxon>
        <taxon>Pseudomonadati</taxon>
        <taxon>Verrucomicrobiota</taxon>
        <taxon>Verrucomicrobiia</taxon>
        <taxon>Verrucomicrobiales</taxon>
        <taxon>Verrucomicrobiaceae</taxon>
        <taxon>Haloferula</taxon>
    </lineage>
</organism>
<name>A0ABP9US30_9BACT</name>
<feature type="signal peptide" evidence="2">
    <location>
        <begin position="1"/>
        <end position="17"/>
    </location>
</feature>
<reference evidence="3 4" key="1">
    <citation type="submission" date="2024-02" db="EMBL/GenBank/DDBJ databases">
        <title>Haloferula sargassicola NBRC 104335.</title>
        <authorList>
            <person name="Ichikawa N."/>
            <person name="Katano-Makiyama Y."/>
            <person name="Hidaka K."/>
        </authorList>
    </citation>
    <scope>NUCLEOTIDE SEQUENCE [LARGE SCALE GENOMIC DNA]</scope>
    <source>
        <strain evidence="3 4">NBRC 104335</strain>
    </source>
</reference>
<keyword evidence="2" id="KW-0732">Signal</keyword>
<protein>
    <submittedName>
        <fullName evidence="3">Uncharacterized protein</fullName>
    </submittedName>
</protein>
<dbReference type="EMBL" id="BAABRI010000024">
    <property type="protein sequence ID" value="GAA5484346.1"/>
    <property type="molecule type" value="Genomic_DNA"/>
</dbReference>
<feature type="region of interest" description="Disordered" evidence="1">
    <location>
        <begin position="133"/>
        <end position="175"/>
    </location>
</feature>
<feature type="chain" id="PRO_5046891876" evidence="2">
    <location>
        <begin position="18"/>
        <end position="175"/>
    </location>
</feature>
<evidence type="ECO:0000256" key="2">
    <source>
        <dbReference type="SAM" id="SignalP"/>
    </source>
</evidence>
<evidence type="ECO:0000313" key="3">
    <source>
        <dbReference type="EMBL" id="GAA5484346.1"/>
    </source>
</evidence>
<dbReference type="RefSeq" id="WP_353568442.1">
    <property type="nucleotide sequence ID" value="NZ_BAABRI010000024.1"/>
</dbReference>